<dbReference type="Gene3D" id="2.60.40.1080">
    <property type="match status" value="2"/>
</dbReference>
<proteinExistence type="predicted"/>
<dbReference type="SUPFAM" id="SSF49373">
    <property type="entry name" value="Invasin/intimin cell-adhesion fragments"/>
    <property type="match status" value="2"/>
</dbReference>
<keyword evidence="3" id="KW-1185">Reference proteome</keyword>
<dbReference type="InterPro" id="IPR003343">
    <property type="entry name" value="Big_2"/>
</dbReference>
<evidence type="ECO:0000259" key="1">
    <source>
        <dbReference type="SMART" id="SM00635"/>
    </source>
</evidence>
<feature type="domain" description="BIG2" evidence="1">
    <location>
        <begin position="318"/>
        <end position="399"/>
    </location>
</feature>
<accession>A0A839JXN6</accession>
<organism evidence="2 3">
    <name type="scientific">Variimorphobacter saccharofermentans</name>
    <dbReference type="NCBI Taxonomy" id="2755051"/>
    <lineage>
        <taxon>Bacteria</taxon>
        <taxon>Bacillati</taxon>
        <taxon>Bacillota</taxon>
        <taxon>Clostridia</taxon>
        <taxon>Lachnospirales</taxon>
        <taxon>Lachnospiraceae</taxon>
        <taxon>Variimorphobacter</taxon>
    </lineage>
</organism>
<protein>
    <submittedName>
        <fullName evidence="2">Ig-like domain-containing protein</fullName>
    </submittedName>
</protein>
<dbReference type="EMBL" id="JACEGA010000001">
    <property type="protein sequence ID" value="MBB2182433.1"/>
    <property type="molecule type" value="Genomic_DNA"/>
</dbReference>
<dbReference type="SMART" id="SM00635">
    <property type="entry name" value="BID_2"/>
    <property type="match status" value="2"/>
</dbReference>
<name>A0A839JXN6_9FIRM</name>
<comment type="caution">
    <text evidence="2">The sequence shown here is derived from an EMBL/GenBank/DDBJ whole genome shotgun (WGS) entry which is preliminary data.</text>
</comment>
<feature type="domain" description="BIG2" evidence="1">
    <location>
        <begin position="245"/>
        <end position="317"/>
    </location>
</feature>
<evidence type="ECO:0000313" key="3">
    <source>
        <dbReference type="Proteomes" id="UP000574276"/>
    </source>
</evidence>
<dbReference type="Pfam" id="PF02368">
    <property type="entry name" value="Big_2"/>
    <property type="match status" value="1"/>
</dbReference>
<dbReference type="Proteomes" id="UP000574276">
    <property type="component" value="Unassembled WGS sequence"/>
</dbReference>
<dbReference type="InterPro" id="IPR008964">
    <property type="entry name" value="Invasin/intimin_cell_adhesion"/>
</dbReference>
<gene>
    <name evidence="2" type="ORF">H0486_06030</name>
</gene>
<evidence type="ECO:0000313" key="2">
    <source>
        <dbReference type="EMBL" id="MBB2182433.1"/>
    </source>
</evidence>
<reference evidence="2 3" key="1">
    <citation type="submission" date="2020-07" db="EMBL/GenBank/DDBJ databases">
        <title>Characterization and genome sequencing of isolate MD1, a novel member within the family Lachnospiraceae.</title>
        <authorList>
            <person name="Rettenmaier R."/>
            <person name="Di Bello L."/>
            <person name="Zinser C."/>
            <person name="Scheitz K."/>
            <person name="Liebl W."/>
            <person name="Zverlov V."/>
        </authorList>
    </citation>
    <scope>NUCLEOTIDE SEQUENCE [LARGE SCALE GENOMIC DNA]</scope>
    <source>
        <strain evidence="2 3">MD1</strain>
    </source>
</reference>
<sequence>MRRIRNGLLIVAITILIPVFLSEVPSASAAMKYGAMVTITEKGQVLDSITYNGVTVDAVYTYESYPSNDPVYCCAAFVKKFYSKVYGISVYNLSSTKSTPLVYYSKGNFSVTTEPKVGDIIRDNKSTHWAIVKAVNGTTISVIQQSYKTGATAFINCTIDLSDTRYTYFTYSNRVENSTATESPALLQDAQGSAEIQNTASLAETTVAPANPDTVTQTTGSNSSGSNTTGVNAISPDVGAELQSLIPQVTVTKKTLYTGYKSYTLKFTGISDTAQLSFSTSNPKVAEVNSKGKITPVNEGIAFITVKISQGGDTYQYNVTINVKKPYLKLTNSSKKLSIGDIVSFSAKTYGLSGEIVWNTSNQKIASVDSKTGEVTGIKKGTVTITATCNGVSVKKKVSVE</sequence>
<dbReference type="RefSeq" id="WP_228352156.1">
    <property type="nucleotide sequence ID" value="NZ_JACEGA010000001.1"/>
</dbReference>
<dbReference type="AlphaFoldDB" id="A0A839JXN6"/>